<dbReference type="Gene3D" id="2.115.10.20">
    <property type="entry name" value="Glycosyl hydrolase domain, family 43"/>
    <property type="match status" value="1"/>
</dbReference>
<dbReference type="InterPro" id="IPR006710">
    <property type="entry name" value="Glyco_hydro_43"/>
</dbReference>
<evidence type="ECO:0000313" key="5">
    <source>
        <dbReference type="EMBL" id="MFD1783652.1"/>
    </source>
</evidence>
<dbReference type="Proteomes" id="UP001597237">
    <property type="component" value="Unassembled WGS sequence"/>
</dbReference>
<dbReference type="EMBL" id="JBHUEY010000001">
    <property type="protein sequence ID" value="MFD1783652.1"/>
    <property type="molecule type" value="Genomic_DNA"/>
</dbReference>
<evidence type="ECO:0000256" key="1">
    <source>
        <dbReference type="ARBA" id="ARBA00009865"/>
    </source>
</evidence>
<evidence type="ECO:0000256" key="4">
    <source>
        <dbReference type="RuleBase" id="RU361187"/>
    </source>
</evidence>
<keyword evidence="3 4" id="KW-0326">Glycosidase</keyword>
<dbReference type="Pfam" id="PF04616">
    <property type="entry name" value="Glyco_hydro_43"/>
    <property type="match status" value="2"/>
</dbReference>
<dbReference type="InterPro" id="IPR023296">
    <property type="entry name" value="Glyco_hydro_beta-prop_sf"/>
</dbReference>
<dbReference type="SUPFAM" id="SSF75005">
    <property type="entry name" value="Arabinanase/levansucrase/invertase"/>
    <property type="match status" value="1"/>
</dbReference>
<evidence type="ECO:0000313" key="6">
    <source>
        <dbReference type="Proteomes" id="UP001597237"/>
    </source>
</evidence>
<dbReference type="RefSeq" id="WP_377283156.1">
    <property type="nucleotide sequence ID" value="NZ_JBHRSI010000008.1"/>
</dbReference>
<name>A0ABW4N1D3_9CAUL</name>
<comment type="caution">
    <text evidence="5">The sequence shown here is derived from an EMBL/GenBank/DDBJ whole genome shotgun (WGS) entry which is preliminary data.</text>
</comment>
<protein>
    <submittedName>
        <fullName evidence="5">Family 43 glycosylhydrolase</fullName>
    </submittedName>
</protein>
<accession>A0ABW4N1D3</accession>
<dbReference type="PANTHER" id="PTHR42812:SF5">
    <property type="entry name" value="ENDO-ARABINASE"/>
    <property type="match status" value="1"/>
</dbReference>
<proteinExistence type="inferred from homology"/>
<reference evidence="6" key="1">
    <citation type="journal article" date="2019" name="Int. J. Syst. Evol. Microbiol.">
        <title>The Global Catalogue of Microorganisms (GCM) 10K type strain sequencing project: providing services to taxonomists for standard genome sequencing and annotation.</title>
        <authorList>
            <consortium name="The Broad Institute Genomics Platform"/>
            <consortium name="The Broad Institute Genome Sequencing Center for Infectious Disease"/>
            <person name="Wu L."/>
            <person name="Ma J."/>
        </authorList>
    </citation>
    <scope>NUCLEOTIDE SEQUENCE [LARGE SCALE GENOMIC DNA]</scope>
    <source>
        <strain evidence="6">DFY28</strain>
    </source>
</reference>
<dbReference type="InterPro" id="IPR051795">
    <property type="entry name" value="Glycosyl_Hydrlase_43"/>
</dbReference>
<keyword evidence="6" id="KW-1185">Reference proteome</keyword>
<gene>
    <name evidence="5" type="ORF">ACFSC0_09630</name>
</gene>
<keyword evidence="2 4" id="KW-0378">Hydrolase</keyword>
<comment type="similarity">
    <text evidence="1 4">Belongs to the glycosyl hydrolase 43 family.</text>
</comment>
<evidence type="ECO:0000256" key="3">
    <source>
        <dbReference type="ARBA" id="ARBA00023295"/>
    </source>
</evidence>
<evidence type="ECO:0000256" key="2">
    <source>
        <dbReference type="ARBA" id="ARBA00022801"/>
    </source>
</evidence>
<organism evidence="5 6">
    <name type="scientific">Phenylobacterium terrae</name>
    <dbReference type="NCBI Taxonomy" id="2665495"/>
    <lineage>
        <taxon>Bacteria</taxon>
        <taxon>Pseudomonadati</taxon>
        <taxon>Pseudomonadota</taxon>
        <taxon>Alphaproteobacteria</taxon>
        <taxon>Caulobacterales</taxon>
        <taxon>Caulobacteraceae</taxon>
        <taxon>Phenylobacterium</taxon>
    </lineage>
</organism>
<dbReference type="PANTHER" id="PTHR42812">
    <property type="entry name" value="BETA-XYLOSIDASE"/>
    <property type="match status" value="1"/>
</dbReference>
<sequence length="440" mass="47406">MVHAEGVALALDVARPGSPPKRYRLPRRDHDAWLDLHAAIAADFGARAPLNRRPAALPPPAARLEPVLTEAVSPDILYGFGDPCVLHVPEEGAWYLVATSNDAPQSFPILKSSDLKRWELASFAFPQGGKPGWCLEGLGRADFWAPEIHRVGGGYWLVFSARQADGELAIGLATSARPEGPYRAQAAPLLTGGVIDPHLHVAPDGTPLLFWKVDDNGVWPRRLAALLGERPELAGELFDNPEDRRTAALAAALWPWLEANAPPMEQFFALQPLIEAAAEDLAGFEARLSGEAGLEIAETLRTRVYAQALSPDGAALVGARHLVLQNDQPWEAHLIEGVWVSEAQGRWFLFYAGNDFSTPQYGIGAAVADGPLGPYRKLAAPLLGSSTEWVGPGHPSVAPGPDGRPRLFLHAFFPGRLGYKAFRAVLSADLTFEGDAVRLG</sequence>